<reference evidence="3" key="1">
    <citation type="submission" date="2018-02" db="EMBL/GenBank/DDBJ databases">
        <title>Genome sequencing of Solimonas sp. HR-BB.</title>
        <authorList>
            <person name="Lee Y."/>
            <person name="Jeon C.O."/>
        </authorList>
    </citation>
    <scope>NUCLEOTIDE SEQUENCE [LARGE SCALE GENOMIC DNA]</scope>
    <source>
        <strain evidence="3">HR-U</strain>
    </source>
</reference>
<name>A0A2S7IKH2_9BACT</name>
<dbReference type="EMBL" id="PTRA01000001">
    <property type="protein sequence ID" value="PQA58251.1"/>
    <property type="molecule type" value="Genomic_DNA"/>
</dbReference>
<dbReference type="InterPro" id="IPR014710">
    <property type="entry name" value="RmlC-like_jellyroll"/>
</dbReference>
<evidence type="ECO:0000259" key="1">
    <source>
        <dbReference type="PROSITE" id="PS50042"/>
    </source>
</evidence>
<evidence type="ECO:0000313" key="3">
    <source>
        <dbReference type="Proteomes" id="UP000239590"/>
    </source>
</evidence>
<dbReference type="RefSeq" id="WP_104709480.1">
    <property type="nucleotide sequence ID" value="NZ_PTRA01000001.1"/>
</dbReference>
<keyword evidence="3" id="KW-1185">Reference proteome</keyword>
<dbReference type="AlphaFoldDB" id="A0A2S7IKH2"/>
<dbReference type="Proteomes" id="UP000239590">
    <property type="component" value="Unassembled WGS sequence"/>
</dbReference>
<organism evidence="2 3">
    <name type="scientific">Siphonobacter curvatus</name>
    <dbReference type="NCBI Taxonomy" id="2094562"/>
    <lineage>
        <taxon>Bacteria</taxon>
        <taxon>Pseudomonadati</taxon>
        <taxon>Bacteroidota</taxon>
        <taxon>Cytophagia</taxon>
        <taxon>Cytophagales</taxon>
        <taxon>Cytophagaceae</taxon>
        <taxon>Siphonobacter</taxon>
    </lineage>
</organism>
<dbReference type="CDD" id="cd00038">
    <property type="entry name" value="CAP_ED"/>
    <property type="match status" value="1"/>
</dbReference>
<gene>
    <name evidence="2" type="ORF">C5O19_00805</name>
</gene>
<dbReference type="InterPro" id="IPR000595">
    <property type="entry name" value="cNMP-bd_dom"/>
</dbReference>
<dbReference type="OrthoDB" id="680421at2"/>
<feature type="domain" description="Cyclic nucleotide-binding" evidence="1">
    <location>
        <begin position="17"/>
        <end position="119"/>
    </location>
</feature>
<protein>
    <recommendedName>
        <fullName evidence="1">Cyclic nucleotide-binding domain-containing protein</fullName>
    </recommendedName>
</protein>
<dbReference type="InterPro" id="IPR018490">
    <property type="entry name" value="cNMP-bd_dom_sf"/>
</dbReference>
<evidence type="ECO:0000313" key="2">
    <source>
        <dbReference type="EMBL" id="PQA58251.1"/>
    </source>
</evidence>
<accession>A0A2S7IKH2</accession>
<dbReference type="SUPFAM" id="SSF51206">
    <property type="entry name" value="cAMP-binding domain-like"/>
    <property type="match status" value="1"/>
</dbReference>
<dbReference type="Gene3D" id="2.60.120.10">
    <property type="entry name" value="Jelly Rolls"/>
    <property type="match status" value="1"/>
</dbReference>
<dbReference type="SMART" id="SM00100">
    <property type="entry name" value="cNMP"/>
    <property type="match status" value="1"/>
</dbReference>
<dbReference type="PROSITE" id="PS50042">
    <property type="entry name" value="CNMP_BINDING_3"/>
    <property type="match status" value="1"/>
</dbReference>
<proteinExistence type="predicted"/>
<dbReference type="Pfam" id="PF00027">
    <property type="entry name" value="cNMP_binding"/>
    <property type="match status" value="1"/>
</dbReference>
<sequence length="198" mass="23375">MLPLTELPTQLAEVITQFPPFSEPAQQALNQLFKPTTYLKGSILVTPGQSSDYLYFIEKGLLRAYYFEEGKEITAWILAEGGVGTISQSFYQQVPSTQYLETLEESTIFRLHYRDFIRLQEEHHEYIQVVLHFTQQYFLDYDARIQLLCTRSPLRRYQLFEEQYPNLRGRLAQSVLASYLNMSYYQISRIRTQLSRDK</sequence>
<comment type="caution">
    <text evidence="2">The sequence shown here is derived from an EMBL/GenBank/DDBJ whole genome shotgun (WGS) entry which is preliminary data.</text>
</comment>